<proteinExistence type="predicted"/>
<dbReference type="Proteomes" id="UP000027222">
    <property type="component" value="Unassembled WGS sequence"/>
</dbReference>
<evidence type="ECO:0000313" key="2">
    <source>
        <dbReference type="EMBL" id="KDR81512.1"/>
    </source>
</evidence>
<keyword evidence="3" id="KW-1185">Reference proteome</keyword>
<organism evidence="2 3">
    <name type="scientific">Galerina marginata (strain CBS 339.88)</name>
    <dbReference type="NCBI Taxonomy" id="685588"/>
    <lineage>
        <taxon>Eukaryota</taxon>
        <taxon>Fungi</taxon>
        <taxon>Dikarya</taxon>
        <taxon>Basidiomycota</taxon>
        <taxon>Agaricomycotina</taxon>
        <taxon>Agaricomycetes</taxon>
        <taxon>Agaricomycetidae</taxon>
        <taxon>Agaricales</taxon>
        <taxon>Agaricineae</taxon>
        <taxon>Strophariaceae</taxon>
        <taxon>Galerina</taxon>
    </lineage>
</organism>
<dbReference type="STRING" id="685588.A0A067TGQ6"/>
<dbReference type="OrthoDB" id="3188789at2759"/>
<name>A0A067TGQ6_GALM3</name>
<protein>
    <submittedName>
        <fullName evidence="2">Uncharacterized protein</fullName>
    </submittedName>
</protein>
<gene>
    <name evidence="2" type="ORF">GALMADRAFT_239506</name>
</gene>
<sequence>MPFLRSDSNLNDTPGTNLLTRNPFLIFRLVLLALSGNLAFLSLTFAAWNINASLSANLSVPSTSVFVIFESCLFFICVTLALAEFFRPKGRISYTAIECCWVGVLSLFQTGAAISSTIDGPALACHSSANWAVCASSLLLVPSTWLSSIFSLTYFLALFVTIMAHKSLYPDIWTRTIYTIEWFGQPQDRVSKEKIVQDFFRGRPSSKSDPFQEYYEDIESTAGRKKLYAIRNSVEELTPWAPPLNVRRGIDHPFTRPQGQTSNASSPIKPALNLTLPSFPDRSATIGTAGSRYLEKFRESTVLSRPESSKQFTKHYHAHNNSFALSVADLDKPIPLPRLSEWIRADSSL</sequence>
<evidence type="ECO:0000313" key="3">
    <source>
        <dbReference type="Proteomes" id="UP000027222"/>
    </source>
</evidence>
<keyword evidence="1" id="KW-1133">Transmembrane helix</keyword>
<feature type="transmembrane region" description="Helical" evidence="1">
    <location>
        <begin position="145"/>
        <end position="165"/>
    </location>
</feature>
<dbReference type="EMBL" id="KL142370">
    <property type="protein sequence ID" value="KDR81512.1"/>
    <property type="molecule type" value="Genomic_DNA"/>
</dbReference>
<feature type="transmembrane region" description="Helical" evidence="1">
    <location>
        <begin position="60"/>
        <end position="83"/>
    </location>
</feature>
<evidence type="ECO:0000256" key="1">
    <source>
        <dbReference type="SAM" id="Phobius"/>
    </source>
</evidence>
<keyword evidence="1" id="KW-0812">Transmembrane</keyword>
<reference evidence="3" key="1">
    <citation type="journal article" date="2014" name="Proc. Natl. Acad. Sci. U.S.A.">
        <title>Extensive sampling of basidiomycete genomes demonstrates inadequacy of the white-rot/brown-rot paradigm for wood decay fungi.</title>
        <authorList>
            <person name="Riley R."/>
            <person name="Salamov A.A."/>
            <person name="Brown D.W."/>
            <person name="Nagy L.G."/>
            <person name="Floudas D."/>
            <person name="Held B.W."/>
            <person name="Levasseur A."/>
            <person name="Lombard V."/>
            <person name="Morin E."/>
            <person name="Otillar R."/>
            <person name="Lindquist E.A."/>
            <person name="Sun H."/>
            <person name="LaButti K.M."/>
            <person name="Schmutz J."/>
            <person name="Jabbour D."/>
            <person name="Luo H."/>
            <person name="Baker S.E."/>
            <person name="Pisabarro A.G."/>
            <person name="Walton J.D."/>
            <person name="Blanchette R.A."/>
            <person name="Henrissat B."/>
            <person name="Martin F."/>
            <person name="Cullen D."/>
            <person name="Hibbett D.S."/>
            <person name="Grigoriev I.V."/>
        </authorList>
    </citation>
    <scope>NUCLEOTIDE SEQUENCE [LARGE SCALE GENOMIC DNA]</scope>
    <source>
        <strain evidence="3">CBS 339.88</strain>
    </source>
</reference>
<feature type="transmembrane region" description="Helical" evidence="1">
    <location>
        <begin position="95"/>
        <end position="114"/>
    </location>
</feature>
<keyword evidence="1" id="KW-0472">Membrane</keyword>
<dbReference type="HOGENOM" id="CLU_051224_0_0_1"/>
<dbReference type="AlphaFoldDB" id="A0A067TGQ6"/>
<accession>A0A067TGQ6</accession>
<feature type="transmembrane region" description="Helical" evidence="1">
    <location>
        <begin position="25"/>
        <end position="48"/>
    </location>
</feature>